<proteinExistence type="predicted"/>
<dbReference type="PANTHER" id="PTHR21016:SF25">
    <property type="entry name" value="TM2 DOMAIN-CONTAINING PROTEIN DDB_G0277895-RELATED"/>
    <property type="match status" value="1"/>
</dbReference>
<keyword evidence="3 5" id="KW-1133">Transmembrane helix</keyword>
<protein>
    <submittedName>
        <fullName evidence="7">TM2 domain-containing protein</fullName>
    </submittedName>
</protein>
<name>A0A4R1KV52_9FLAO</name>
<dbReference type="GO" id="GO:0016020">
    <property type="term" value="C:membrane"/>
    <property type="evidence" value="ECO:0007669"/>
    <property type="project" value="UniProtKB-SubCell"/>
</dbReference>
<dbReference type="Pfam" id="PF05154">
    <property type="entry name" value="TM2"/>
    <property type="match status" value="1"/>
</dbReference>
<evidence type="ECO:0000259" key="6">
    <source>
        <dbReference type="Pfam" id="PF05154"/>
    </source>
</evidence>
<evidence type="ECO:0000313" key="7">
    <source>
        <dbReference type="EMBL" id="TCK69066.1"/>
    </source>
</evidence>
<dbReference type="InterPro" id="IPR007829">
    <property type="entry name" value="TM2"/>
</dbReference>
<comment type="caution">
    <text evidence="7">The sequence shown here is derived from an EMBL/GenBank/DDBJ whole genome shotgun (WGS) entry which is preliminary data.</text>
</comment>
<evidence type="ECO:0000256" key="5">
    <source>
        <dbReference type="SAM" id="Phobius"/>
    </source>
</evidence>
<evidence type="ECO:0000256" key="2">
    <source>
        <dbReference type="ARBA" id="ARBA00022692"/>
    </source>
</evidence>
<evidence type="ECO:0000256" key="1">
    <source>
        <dbReference type="ARBA" id="ARBA00004141"/>
    </source>
</evidence>
<accession>A0A4R1KV52</accession>
<comment type="subcellular location">
    <subcellularLocation>
        <location evidence="1">Membrane</location>
        <topology evidence="1">Multi-pass membrane protein</topology>
    </subcellularLocation>
</comment>
<evidence type="ECO:0000256" key="4">
    <source>
        <dbReference type="ARBA" id="ARBA00023136"/>
    </source>
</evidence>
<dbReference type="EMBL" id="SMGI01000001">
    <property type="protein sequence ID" value="TCK69066.1"/>
    <property type="molecule type" value="Genomic_DNA"/>
</dbReference>
<dbReference type="AlphaFoldDB" id="A0A4R1KV52"/>
<evidence type="ECO:0000256" key="3">
    <source>
        <dbReference type="ARBA" id="ARBA00022989"/>
    </source>
</evidence>
<dbReference type="Proteomes" id="UP000295714">
    <property type="component" value="Unassembled WGS sequence"/>
</dbReference>
<dbReference type="PANTHER" id="PTHR21016">
    <property type="entry name" value="BETA-AMYLOID BINDING PROTEIN-RELATED"/>
    <property type="match status" value="1"/>
</dbReference>
<feature type="transmembrane region" description="Helical" evidence="5">
    <location>
        <begin position="83"/>
        <end position="102"/>
    </location>
</feature>
<keyword evidence="2 5" id="KW-0812">Transmembrane</keyword>
<feature type="transmembrane region" description="Helical" evidence="5">
    <location>
        <begin position="109"/>
        <end position="131"/>
    </location>
</feature>
<feature type="domain" description="TM2" evidence="6">
    <location>
        <begin position="79"/>
        <end position="128"/>
    </location>
</feature>
<keyword evidence="4 5" id="KW-0472">Membrane</keyword>
<sequence>MLFSKKNLVVFNFFLLLVKLKPIYMKIKFLLTAFAIMLSFSAAYASFPVKRAAVATENNVIEESTSEDVMKAVPAARAGKDKWVAAALWFVLGGFAAHRWYIGSPWYWNVLYIITFGFFIVGHIIDIVQILTDSYPGL</sequence>
<dbReference type="InterPro" id="IPR050932">
    <property type="entry name" value="TM2D1-3-like"/>
</dbReference>
<evidence type="ECO:0000313" key="8">
    <source>
        <dbReference type="Proteomes" id="UP000295714"/>
    </source>
</evidence>
<organism evidence="7 8">
    <name type="scientific">Winogradskyella wandonensis</name>
    <dbReference type="NCBI Taxonomy" id="1442586"/>
    <lineage>
        <taxon>Bacteria</taxon>
        <taxon>Pseudomonadati</taxon>
        <taxon>Bacteroidota</taxon>
        <taxon>Flavobacteriia</taxon>
        <taxon>Flavobacteriales</taxon>
        <taxon>Flavobacteriaceae</taxon>
        <taxon>Winogradskyella</taxon>
    </lineage>
</organism>
<reference evidence="7 8" key="1">
    <citation type="journal article" date="2015" name="Stand. Genomic Sci.">
        <title>Genomic Encyclopedia of Bacterial and Archaeal Type Strains, Phase III: the genomes of soil and plant-associated and newly described type strains.</title>
        <authorList>
            <person name="Whitman W.B."/>
            <person name="Woyke T."/>
            <person name="Klenk H.P."/>
            <person name="Zhou Y."/>
            <person name="Lilburn T.G."/>
            <person name="Beck B.J."/>
            <person name="De Vos P."/>
            <person name="Vandamme P."/>
            <person name="Eisen J.A."/>
            <person name="Garrity G."/>
            <person name="Hugenholtz P."/>
            <person name="Kyrpides N.C."/>
        </authorList>
    </citation>
    <scope>NUCLEOTIDE SEQUENCE [LARGE SCALE GENOMIC DNA]</scope>
    <source>
        <strain evidence="7 8">CECT 8445</strain>
    </source>
</reference>
<keyword evidence="8" id="KW-1185">Reference proteome</keyword>
<gene>
    <name evidence="7" type="ORF">DFQ05_0578</name>
</gene>